<dbReference type="EMBL" id="JAANQT010008646">
    <property type="protein sequence ID" value="KAG1280587.1"/>
    <property type="molecule type" value="Genomic_DNA"/>
</dbReference>
<evidence type="ECO:0000313" key="3">
    <source>
        <dbReference type="Proteomes" id="UP000716291"/>
    </source>
</evidence>
<accession>A0A9P6WTZ7</accession>
<feature type="compositionally biased region" description="Polar residues" evidence="1">
    <location>
        <begin position="75"/>
        <end position="85"/>
    </location>
</feature>
<dbReference type="Proteomes" id="UP000716291">
    <property type="component" value="Unassembled WGS sequence"/>
</dbReference>
<keyword evidence="3" id="KW-1185">Reference proteome</keyword>
<name>A0A9P6WTZ7_RHIOR</name>
<comment type="caution">
    <text evidence="2">The sequence shown here is derived from an EMBL/GenBank/DDBJ whole genome shotgun (WGS) entry which is preliminary data.</text>
</comment>
<sequence length="145" mass="15185">MRGGGTTAIAIGLLVPYADFGDAPQSYGDAMHVVDDLQFRSDGIPQGASNFNINTAGYTPGGLAPPVTDFLGSSGPDTEQRSSYSLDALGDDNIPQVGSREEDAWPTSYRLTVMQAGTQINQPVACVGNGSVAGWIDFNRNGVRT</sequence>
<organism evidence="2 3">
    <name type="scientific">Rhizopus oryzae</name>
    <name type="common">Mucormycosis agent</name>
    <name type="synonym">Rhizopus arrhizus var. delemar</name>
    <dbReference type="NCBI Taxonomy" id="64495"/>
    <lineage>
        <taxon>Eukaryota</taxon>
        <taxon>Fungi</taxon>
        <taxon>Fungi incertae sedis</taxon>
        <taxon>Mucoromycota</taxon>
        <taxon>Mucoromycotina</taxon>
        <taxon>Mucoromycetes</taxon>
        <taxon>Mucorales</taxon>
        <taxon>Mucorineae</taxon>
        <taxon>Rhizopodaceae</taxon>
        <taxon>Rhizopus</taxon>
    </lineage>
</organism>
<dbReference type="AlphaFoldDB" id="A0A9P6WTZ7"/>
<protein>
    <submittedName>
        <fullName evidence="2">Uncharacterized protein</fullName>
    </submittedName>
</protein>
<reference evidence="2" key="1">
    <citation type="journal article" date="2020" name="Microb. Genom.">
        <title>Genetic diversity of clinical and environmental Mucorales isolates obtained from an investigation of mucormycosis cases among solid organ transplant recipients.</title>
        <authorList>
            <person name="Nguyen M.H."/>
            <person name="Kaul D."/>
            <person name="Muto C."/>
            <person name="Cheng S.J."/>
            <person name="Richter R.A."/>
            <person name="Bruno V.M."/>
            <person name="Liu G."/>
            <person name="Beyhan S."/>
            <person name="Sundermann A.J."/>
            <person name="Mounaud S."/>
            <person name="Pasculle A.W."/>
            <person name="Nierman W.C."/>
            <person name="Driscoll E."/>
            <person name="Cumbie R."/>
            <person name="Clancy C.J."/>
            <person name="Dupont C.L."/>
        </authorList>
    </citation>
    <scope>NUCLEOTIDE SEQUENCE</scope>
    <source>
        <strain evidence="2">GL11</strain>
    </source>
</reference>
<evidence type="ECO:0000313" key="2">
    <source>
        <dbReference type="EMBL" id="KAG1280587.1"/>
    </source>
</evidence>
<gene>
    <name evidence="2" type="ORF">G6F64_014518</name>
</gene>
<evidence type="ECO:0000256" key="1">
    <source>
        <dbReference type="SAM" id="MobiDB-lite"/>
    </source>
</evidence>
<feature type="region of interest" description="Disordered" evidence="1">
    <location>
        <begin position="64"/>
        <end position="102"/>
    </location>
</feature>
<proteinExistence type="predicted"/>